<dbReference type="EMBL" id="JACJID010000005">
    <property type="protein sequence ID" value="MBA8929469.1"/>
    <property type="molecule type" value="Genomic_DNA"/>
</dbReference>
<proteinExistence type="predicted"/>
<dbReference type="RefSeq" id="WP_182839385.1">
    <property type="nucleotide sequence ID" value="NZ_BAAABQ010000004.1"/>
</dbReference>
<reference evidence="1 2" key="1">
    <citation type="submission" date="2020-08" db="EMBL/GenBank/DDBJ databases">
        <title>Genomic Encyclopedia of Archaeal and Bacterial Type Strains, Phase II (KMG-II): from individual species to whole genera.</title>
        <authorList>
            <person name="Goeker M."/>
        </authorList>
    </citation>
    <scope>NUCLEOTIDE SEQUENCE [LARGE SCALE GENOMIC DNA]</scope>
    <source>
        <strain evidence="1 2">DSM 43850</strain>
    </source>
</reference>
<comment type="caution">
    <text evidence="1">The sequence shown here is derived from an EMBL/GenBank/DDBJ whole genome shotgun (WGS) entry which is preliminary data.</text>
</comment>
<organism evidence="1 2">
    <name type="scientific">Kutzneria viridogrisea</name>
    <dbReference type="NCBI Taxonomy" id="47990"/>
    <lineage>
        <taxon>Bacteria</taxon>
        <taxon>Bacillati</taxon>
        <taxon>Actinomycetota</taxon>
        <taxon>Actinomycetes</taxon>
        <taxon>Pseudonocardiales</taxon>
        <taxon>Pseudonocardiaceae</taxon>
        <taxon>Kutzneria</taxon>
    </lineage>
</organism>
<protein>
    <submittedName>
        <fullName evidence="1">Uncharacterized protein</fullName>
    </submittedName>
</protein>
<evidence type="ECO:0000313" key="1">
    <source>
        <dbReference type="EMBL" id="MBA8929469.1"/>
    </source>
</evidence>
<accession>A0ABR6BSB9</accession>
<sequence length="152" mass="15998">MTTSPSDLLARAARGETSARAAAGDHLAVLALHHCLARRREDTARLVTAITTLDALYSPTDHTVLDAAASVLATAARPSQTDLLLPIRATHSCPASVTLHALTELATLRVGLIRDLLRRVRGAGHDAELWDEVLAGIDAGLHDLAGPRPAGR</sequence>
<dbReference type="Proteomes" id="UP000517916">
    <property type="component" value="Unassembled WGS sequence"/>
</dbReference>
<evidence type="ECO:0000313" key="2">
    <source>
        <dbReference type="Proteomes" id="UP000517916"/>
    </source>
</evidence>
<keyword evidence="2" id="KW-1185">Reference proteome</keyword>
<name>A0ABR6BSB9_9PSEU</name>
<gene>
    <name evidence="1" type="ORF">BC739_006687</name>
</gene>